<dbReference type="Proteomes" id="UP000192907">
    <property type="component" value="Unassembled WGS sequence"/>
</dbReference>
<dbReference type="AlphaFoldDB" id="A0A1Y6BEX3"/>
<dbReference type="STRING" id="1513793.SAMN06296036_103109"/>
<dbReference type="RefSeq" id="WP_132316177.1">
    <property type="nucleotide sequence ID" value="NZ_FWZT01000003.1"/>
</dbReference>
<accession>A0A1Y6BEX3</accession>
<reference evidence="3" key="1">
    <citation type="submission" date="2017-04" db="EMBL/GenBank/DDBJ databases">
        <authorList>
            <person name="Varghese N."/>
            <person name="Submissions S."/>
        </authorList>
    </citation>
    <scope>NUCLEOTIDE SEQUENCE [LARGE SCALE GENOMIC DNA]</scope>
    <source>
        <strain evidence="3">RKEM611</strain>
    </source>
</reference>
<dbReference type="PANTHER" id="PTHR30289">
    <property type="entry name" value="UNCHARACTERIZED PROTEIN YBCL-RELATED"/>
    <property type="match status" value="1"/>
</dbReference>
<evidence type="ECO:0000259" key="1">
    <source>
        <dbReference type="Pfam" id="PF14240"/>
    </source>
</evidence>
<gene>
    <name evidence="2" type="ORF">SAMN06296036_103109</name>
</gene>
<protein>
    <submittedName>
        <fullName evidence="2">YHYH protein</fullName>
    </submittedName>
</protein>
<dbReference type="PROSITE" id="PS51257">
    <property type="entry name" value="PROKAR_LIPOPROTEIN"/>
    <property type="match status" value="1"/>
</dbReference>
<dbReference type="PANTHER" id="PTHR30289:SF8">
    <property type="entry name" value="YHYH DOMAIN-CONTAINING PROTEIN"/>
    <property type="match status" value="1"/>
</dbReference>
<dbReference type="EMBL" id="FWZT01000003">
    <property type="protein sequence ID" value="SMF00526.1"/>
    <property type="molecule type" value="Genomic_DNA"/>
</dbReference>
<dbReference type="InterPro" id="IPR025924">
    <property type="entry name" value="YHYH_dom"/>
</dbReference>
<dbReference type="Pfam" id="PF14240">
    <property type="entry name" value="YHYH"/>
    <property type="match status" value="1"/>
</dbReference>
<evidence type="ECO:0000313" key="3">
    <source>
        <dbReference type="Proteomes" id="UP000192907"/>
    </source>
</evidence>
<name>A0A1Y6BEX3_9BACT</name>
<proteinExistence type="predicted"/>
<sequence length="326" mass="35251">MSKALIMFTICIGIVFGCDSTDDTSDSEAAEAYDTRTSFDTRCEAVTASVDDAGFTSVAVTCDDNYAYITSDTYPDHDLMNGITGTNEQIPVPAKDYSAPIKLSPEGTSNLTTIDAALGVAVNGVPIYDYSAAGELDVETYDEAVDTTLLGQLDNCGGHAGRGDDYHYHASPTCMIENMSNSGDSAVIGWAYDGYPIYGNNNPDGSTITTGELDTCNGKSDEIYGYRYHTSEVAPYILQCLRGEIDDSVLPRVAPMQGRTDGRPPEGGVTNLTHTISNGGTRLEYTYQNQTYYLQYSESDTANCYDFETRTVTNNGEVVVGEYCRE</sequence>
<evidence type="ECO:0000313" key="2">
    <source>
        <dbReference type="EMBL" id="SMF00526.1"/>
    </source>
</evidence>
<keyword evidence="3" id="KW-1185">Reference proteome</keyword>
<dbReference type="OrthoDB" id="9797506at2"/>
<feature type="domain" description="YHYH" evidence="1">
    <location>
        <begin position="101"/>
        <end position="201"/>
    </location>
</feature>
<organism evidence="2 3">
    <name type="scientific">Pseudobacteriovorax antillogorgiicola</name>
    <dbReference type="NCBI Taxonomy" id="1513793"/>
    <lineage>
        <taxon>Bacteria</taxon>
        <taxon>Pseudomonadati</taxon>
        <taxon>Bdellovibrionota</taxon>
        <taxon>Oligoflexia</taxon>
        <taxon>Oligoflexales</taxon>
        <taxon>Pseudobacteriovoracaceae</taxon>
        <taxon>Pseudobacteriovorax</taxon>
    </lineage>
</organism>